<dbReference type="EMBL" id="RHHU01000010">
    <property type="protein sequence ID" value="RNB83875.1"/>
    <property type="molecule type" value="Genomic_DNA"/>
</dbReference>
<sequence>MKNKNAHNKALKIKIEFGGFVMQHTVQMFCKLDSRYYSALFETLKQLSKSNHSKFYKEKDGSYHCNLLQENGLHLIMRHSENTEGIGYSALEIIMNPMRLLFQNEYLKLVSMKHCKDIYTAFKRAFVPIKNKFEKKRRNKEIKFRLHLLDSYSYKRIDFALNFCTEHIKQYMKLIKRADIPDGFQQFMRYHKSNRRYVSPEHSFYIFKTSRSQSKVDHVNLTINCYDKGEQLKENGLPCNDKNAKYTIRFEVQCRYNKVYRIIKDNGLNKQGFSQFLRDDIAKNLLHYYFKKTIGFGDYYTLSKAREIIQSKRMNALTRQALLSTLDLVNEKRGIWKVKETVSDKKEFDKRIKRLHELGINPVTIPISWGIDYLPSLFMV</sequence>
<dbReference type="AlphaFoldDB" id="A0A3M8D9A8"/>
<proteinExistence type="predicted"/>
<keyword evidence="2" id="KW-1185">Reference proteome</keyword>
<comment type="caution">
    <text evidence="1">The sequence shown here is derived from an EMBL/GenBank/DDBJ whole genome shotgun (WGS) entry which is preliminary data.</text>
</comment>
<dbReference type="Proteomes" id="UP000269573">
    <property type="component" value="Unassembled WGS sequence"/>
</dbReference>
<reference evidence="1 2" key="1">
    <citation type="submission" date="2018-10" db="EMBL/GenBank/DDBJ databases">
        <title>Phylogenomics of Brevibacillus.</title>
        <authorList>
            <person name="Dunlap C."/>
        </authorList>
    </citation>
    <scope>NUCLEOTIDE SEQUENCE [LARGE SCALE GENOMIC DNA]</scope>
    <source>
        <strain evidence="1 2">JCM 15774</strain>
    </source>
</reference>
<evidence type="ECO:0000313" key="1">
    <source>
        <dbReference type="EMBL" id="RNB83875.1"/>
    </source>
</evidence>
<name>A0A3M8D9A8_9BACL</name>
<gene>
    <name evidence="1" type="ORF">EDM59_15250</name>
</gene>
<accession>A0A3M8D9A8</accession>
<dbReference type="RefSeq" id="WP_122924374.1">
    <property type="nucleotide sequence ID" value="NZ_RHHU01000010.1"/>
</dbReference>
<evidence type="ECO:0008006" key="3">
    <source>
        <dbReference type="Google" id="ProtNLM"/>
    </source>
</evidence>
<organism evidence="1 2">
    <name type="scientific">Brevibacillus nitrificans</name>
    <dbReference type="NCBI Taxonomy" id="651560"/>
    <lineage>
        <taxon>Bacteria</taxon>
        <taxon>Bacillati</taxon>
        <taxon>Bacillota</taxon>
        <taxon>Bacilli</taxon>
        <taxon>Bacillales</taxon>
        <taxon>Paenibacillaceae</taxon>
        <taxon>Brevibacillus</taxon>
    </lineage>
</organism>
<protein>
    <recommendedName>
        <fullName evidence="3">Replication-associated protein G2P N-terminal domain-containing protein</fullName>
    </recommendedName>
</protein>
<evidence type="ECO:0000313" key="2">
    <source>
        <dbReference type="Proteomes" id="UP000269573"/>
    </source>
</evidence>